<dbReference type="Gene3D" id="2.170.190.11">
    <property type="entry name" value="Molybdopterin biosynthesis moea protein, domain 3"/>
    <property type="match status" value="1"/>
</dbReference>
<sequence>MIPFKEALEIVLQSAKTLGVEKSDFMESVGKVLAEDIQSDINMPPFDKSAMDGYACRHLDIANELTIVEEIPAGSFPKIKIKENECAKIMTGAPVPEGADMVIMVEHTRRLSDNKIIYLKESSAFNICKLAEDVKAGEVVLKKGTIIEPKHIPVLASVGATEVLVYKSPKVAIIATGNELVEPGFKPEPSQIRNSNAYQMIAQAQQLGLEVEYLGLAKDTMEDSRRMLNKACRTADIIILSGAVSMGDFDFVPAVIKEMGVKILFHGVQTKPGKRTIFGTGKKQWFVGLPGNPVSSYVQFEMLIKPLIYKIMGANYQAPVYRMPMYEDYHRKKAFHKAFEPVVITEDGKVKQVEYHGSAHIHALSYAQAFMIIEPGVTTLKKGDLTDVRPI</sequence>
<dbReference type="PANTHER" id="PTHR10192">
    <property type="entry name" value="MOLYBDOPTERIN BIOSYNTHESIS PROTEIN"/>
    <property type="match status" value="1"/>
</dbReference>
<name>A0A3B0V1M7_9ZZZZ</name>
<dbReference type="NCBIfam" id="NF045515">
    <property type="entry name" value="Glp_gephyrin"/>
    <property type="match status" value="1"/>
</dbReference>
<gene>
    <name evidence="11" type="ORF">MNBD_BACTEROID07-420</name>
</gene>
<dbReference type="GO" id="GO:0046872">
    <property type="term" value="F:metal ion binding"/>
    <property type="evidence" value="ECO:0007669"/>
    <property type="project" value="UniProtKB-KW"/>
</dbReference>
<dbReference type="SUPFAM" id="SSF53218">
    <property type="entry name" value="Molybdenum cofactor biosynthesis proteins"/>
    <property type="match status" value="1"/>
</dbReference>
<keyword evidence="6" id="KW-0479">Metal-binding</keyword>
<evidence type="ECO:0000256" key="2">
    <source>
        <dbReference type="ARBA" id="ARBA00005046"/>
    </source>
</evidence>
<dbReference type="EMBL" id="UOET01000560">
    <property type="protein sequence ID" value="VAW30749.1"/>
    <property type="molecule type" value="Genomic_DNA"/>
</dbReference>
<dbReference type="GO" id="GO:0061599">
    <property type="term" value="F:molybdopterin molybdotransferase activity"/>
    <property type="evidence" value="ECO:0007669"/>
    <property type="project" value="UniProtKB-EC"/>
</dbReference>
<dbReference type="Gene3D" id="3.40.980.10">
    <property type="entry name" value="MoaB/Mog-like domain"/>
    <property type="match status" value="1"/>
</dbReference>
<reference evidence="11" key="1">
    <citation type="submission" date="2018-06" db="EMBL/GenBank/DDBJ databases">
        <authorList>
            <person name="Zhirakovskaya E."/>
        </authorList>
    </citation>
    <scope>NUCLEOTIDE SEQUENCE</scope>
</reference>
<dbReference type="FunFam" id="3.40.980.10:FF:000004">
    <property type="entry name" value="Molybdopterin molybdenumtransferase"/>
    <property type="match status" value="1"/>
</dbReference>
<evidence type="ECO:0000256" key="4">
    <source>
        <dbReference type="ARBA" id="ARBA00022505"/>
    </source>
</evidence>
<keyword evidence="4" id="KW-0500">Molybdenum</keyword>
<comment type="catalytic activity">
    <reaction evidence="9">
        <text>adenylyl-molybdopterin + molybdate = Mo-molybdopterin + AMP + H(+)</text>
        <dbReference type="Rhea" id="RHEA:35047"/>
        <dbReference type="ChEBI" id="CHEBI:15378"/>
        <dbReference type="ChEBI" id="CHEBI:36264"/>
        <dbReference type="ChEBI" id="CHEBI:62727"/>
        <dbReference type="ChEBI" id="CHEBI:71302"/>
        <dbReference type="ChEBI" id="CHEBI:456215"/>
        <dbReference type="EC" id="2.10.1.1"/>
    </reaction>
</comment>
<evidence type="ECO:0000256" key="3">
    <source>
        <dbReference type="ARBA" id="ARBA00013269"/>
    </source>
</evidence>
<protein>
    <recommendedName>
        <fullName evidence="3">molybdopterin molybdotransferase</fullName>
        <ecNumber evidence="3">2.10.1.1</ecNumber>
    </recommendedName>
</protein>
<keyword evidence="8" id="KW-0501">Molybdenum cofactor biosynthesis</keyword>
<dbReference type="InterPro" id="IPR036688">
    <property type="entry name" value="MoeA_C_domain_IV_sf"/>
</dbReference>
<dbReference type="NCBIfam" id="TIGR00177">
    <property type="entry name" value="molyb_syn"/>
    <property type="match status" value="1"/>
</dbReference>
<dbReference type="SMART" id="SM00852">
    <property type="entry name" value="MoCF_biosynth"/>
    <property type="match status" value="1"/>
</dbReference>
<organism evidence="11">
    <name type="scientific">hydrothermal vent metagenome</name>
    <dbReference type="NCBI Taxonomy" id="652676"/>
    <lineage>
        <taxon>unclassified sequences</taxon>
        <taxon>metagenomes</taxon>
        <taxon>ecological metagenomes</taxon>
    </lineage>
</organism>
<dbReference type="FunFam" id="2.170.190.11:FF:000001">
    <property type="entry name" value="Molybdopterin molybdenumtransferase"/>
    <property type="match status" value="1"/>
</dbReference>
<dbReference type="InterPro" id="IPR038987">
    <property type="entry name" value="MoeA-like"/>
</dbReference>
<evidence type="ECO:0000256" key="9">
    <source>
        <dbReference type="ARBA" id="ARBA00047317"/>
    </source>
</evidence>
<comment type="pathway">
    <text evidence="2">Cofactor biosynthesis; molybdopterin biosynthesis.</text>
</comment>
<feature type="domain" description="MoaB/Mog" evidence="10">
    <location>
        <begin position="172"/>
        <end position="310"/>
    </location>
</feature>
<dbReference type="Gene3D" id="3.90.105.10">
    <property type="entry name" value="Molybdopterin biosynthesis moea protein, domain 2"/>
    <property type="match status" value="1"/>
</dbReference>
<dbReference type="Pfam" id="PF03454">
    <property type="entry name" value="MoeA_C"/>
    <property type="match status" value="1"/>
</dbReference>
<dbReference type="AlphaFoldDB" id="A0A3B0V1M7"/>
<dbReference type="SUPFAM" id="SSF63867">
    <property type="entry name" value="MoeA C-terminal domain-like"/>
    <property type="match status" value="1"/>
</dbReference>
<dbReference type="InterPro" id="IPR005110">
    <property type="entry name" value="MoeA_linker/N"/>
</dbReference>
<dbReference type="InterPro" id="IPR005111">
    <property type="entry name" value="MoeA_C_domain_IV"/>
</dbReference>
<dbReference type="GO" id="GO:0006777">
    <property type="term" value="P:Mo-molybdopterin cofactor biosynthetic process"/>
    <property type="evidence" value="ECO:0007669"/>
    <property type="project" value="UniProtKB-KW"/>
</dbReference>
<dbReference type="SUPFAM" id="SSF63882">
    <property type="entry name" value="MoeA N-terminal region -like"/>
    <property type="match status" value="1"/>
</dbReference>
<dbReference type="Pfam" id="PF03453">
    <property type="entry name" value="MoeA_N"/>
    <property type="match status" value="1"/>
</dbReference>
<evidence type="ECO:0000313" key="11">
    <source>
        <dbReference type="EMBL" id="VAW30749.1"/>
    </source>
</evidence>
<evidence type="ECO:0000256" key="6">
    <source>
        <dbReference type="ARBA" id="ARBA00022723"/>
    </source>
</evidence>
<keyword evidence="5 11" id="KW-0808">Transferase</keyword>
<evidence type="ECO:0000256" key="5">
    <source>
        <dbReference type="ARBA" id="ARBA00022679"/>
    </source>
</evidence>
<dbReference type="CDD" id="cd00887">
    <property type="entry name" value="MoeA"/>
    <property type="match status" value="1"/>
</dbReference>
<evidence type="ECO:0000256" key="1">
    <source>
        <dbReference type="ARBA" id="ARBA00001946"/>
    </source>
</evidence>
<dbReference type="InterPro" id="IPR036135">
    <property type="entry name" value="MoeA_linker/N_sf"/>
</dbReference>
<dbReference type="Pfam" id="PF00994">
    <property type="entry name" value="MoCF_biosynth"/>
    <property type="match status" value="1"/>
</dbReference>
<dbReference type="InterPro" id="IPR036425">
    <property type="entry name" value="MoaB/Mog-like_dom_sf"/>
</dbReference>
<proteinExistence type="predicted"/>
<dbReference type="PANTHER" id="PTHR10192:SF5">
    <property type="entry name" value="GEPHYRIN"/>
    <property type="match status" value="1"/>
</dbReference>
<keyword evidence="7" id="KW-0460">Magnesium</keyword>
<evidence type="ECO:0000256" key="8">
    <source>
        <dbReference type="ARBA" id="ARBA00023150"/>
    </source>
</evidence>
<dbReference type="Gene3D" id="2.40.340.10">
    <property type="entry name" value="MoeA, C-terminal, domain IV"/>
    <property type="match status" value="1"/>
</dbReference>
<dbReference type="InterPro" id="IPR001453">
    <property type="entry name" value="MoaB/Mog_dom"/>
</dbReference>
<dbReference type="EC" id="2.10.1.1" evidence="3"/>
<dbReference type="GO" id="GO:0005829">
    <property type="term" value="C:cytosol"/>
    <property type="evidence" value="ECO:0007669"/>
    <property type="project" value="TreeGrafter"/>
</dbReference>
<comment type="cofactor">
    <cofactor evidence="1">
        <name>Mg(2+)</name>
        <dbReference type="ChEBI" id="CHEBI:18420"/>
    </cofactor>
</comment>
<evidence type="ECO:0000256" key="7">
    <source>
        <dbReference type="ARBA" id="ARBA00022842"/>
    </source>
</evidence>
<accession>A0A3B0V1M7</accession>
<evidence type="ECO:0000259" key="10">
    <source>
        <dbReference type="SMART" id="SM00852"/>
    </source>
</evidence>